<dbReference type="CDD" id="cd00067">
    <property type="entry name" value="GAL4"/>
    <property type="match status" value="1"/>
</dbReference>
<dbReference type="SUPFAM" id="SSF57701">
    <property type="entry name" value="Zn2/Cys6 DNA-binding domain"/>
    <property type="match status" value="1"/>
</dbReference>
<dbReference type="GO" id="GO:0008270">
    <property type="term" value="F:zinc ion binding"/>
    <property type="evidence" value="ECO:0007669"/>
    <property type="project" value="InterPro"/>
</dbReference>
<name>A0A177EUI4_9EURO</name>
<feature type="region of interest" description="Disordered" evidence="7">
    <location>
        <begin position="82"/>
        <end position="126"/>
    </location>
</feature>
<protein>
    <recommendedName>
        <fullName evidence="8">Zn(2)-C6 fungal-type domain-containing protein</fullName>
    </recommendedName>
</protein>
<evidence type="ECO:0000313" key="9">
    <source>
        <dbReference type="EMBL" id="OAG35683.1"/>
    </source>
</evidence>
<dbReference type="Proteomes" id="UP000077002">
    <property type="component" value="Unassembled WGS sequence"/>
</dbReference>
<evidence type="ECO:0000256" key="4">
    <source>
        <dbReference type="ARBA" id="ARBA00023125"/>
    </source>
</evidence>
<dbReference type="InterPro" id="IPR052360">
    <property type="entry name" value="Transcr_Regulatory_Proteins"/>
</dbReference>
<dbReference type="PANTHER" id="PTHR36206:SF16">
    <property type="entry name" value="TRANSCRIPTION FACTOR DOMAIN-CONTAINING PROTEIN-RELATED"/>
    <property type="match status" value="1"/>
</dbReference>
<evidence type="ECO:0000256" key="1">
    <source>
        <dbReference type="ARBA" id="ARBA00022723"/>
    </source>
</evidence>
<dbReference type="GO" id="GO:0000981">
    <property type="term" value="F:DNA-binding transcription factor activity, RNA polymerase II-specific"/>
    <property type="evidence" value="ECO:0007669"/>
    <property type="project" value="InterPro"/>
</dbReference>
<evidence type="ECO:0000313" key="10">
    <source>
        <dbReference type="Proteomes" id="UP000077002"/>
    </source>
</evidence>
<dbReference type="EMBL" id="LVKK01000111">
    <property type="protein sequence ID" value="OAG35683.1"/>
    <property type="molecule type" value="Genomic_DNA"/>
</dbReference>
<dbReference type="PROSITE" id="PS00463">
    <property type="entry name" value="ZN2_CY6_FUNGAL_1"/>
    <property type="match status" value="1"/>
</dbReference>
<keyword evidence="3" id="KW-0805">Transcription regulation</keyword>
<dbReference type="Gene3D" id="4.10.240.10">
    <property type="entry name" value="Zn(2)-C6 fungal-type DNA-binding domain"/>
    <property type="match status" value="1"/>
</dbReference>
<dbReference type="PANTHER" id="PTHR36206">
    <property type="entry name" value="ASPERCRYPTIN BIOSYNTHESIS CLUSTER-SPECIFIC TRANSCRIPTION REGULATOR ATNN-RELATED"/>
    <property type="match status" value="1"/>
</dbReference>
<accession>A0A177EUI4</accession>
<dbReference type="OrthoDB" id="2593732at2759"/>
<dbReference type="GO" id="GO:0003677">
    <property type="term" value="F:DNA binding"/>
    <property type="evidence" value="ECO:0007669"/>
    <property type="project" value="UniProtKB-KW"/>
</dbReference>
<comment type="caution">
    <text evidence="9">The sequence shown here is derived from an EMBL/GenBank/DDBJ whole genome shotgun (WGS) entry which is preliminary data.</text>
</comment>
<evidence type="ECO:0000259" key="8">
    <source>
        <dbReference type="PROSITE" id="PS50048"/>
    </source>
</evidence>
<gene>
    <name evidence="9" type="ORF">AYO21_10154</name>
</gene>
<evidence type="ECO:0000256" key="2">
    <source>
        <dbReference type="ARBA" id="ARBA00022833"/>
    </source>
</evidence>
<organism evidence="9 10">
    <name type="scientific">Fonsecaea monophora</name>
    <dbReference type="NCBI Taxonomy" id="254056"/>
    <lineage>
        <taxon>Eukaryota</taxon>
        <taxon>Fungi</taxon>
        <taxon>Dikarya</taxon>
        <taxon>Ascomycota</taxon>
        <taxon>Pezizomycotina</taxon>
        <taxon>Eurotiomycetes</taxon>
        <taxon>Chaetothyriomycetidae</taxon>
        <taxon>Chaetothyriales</taxon>
        <taxon>Herpotrichiellaceae</taxon>
        <taxon>Fonsecaea</taxon>
    </lineage>
</organism>
<dbReference type="InterPro" id="IPR001138">
    <property type="entry name" value="Zn2Cys6_DnaBD"/>
</dbReference>
<feature type="compositionally biased region" description="Low complexity" evidence="7">
    <location>
        <begin position="82"/>
        <end position="93"/>
    </location>
</feature>
<sequence length="622" mass="69337">MNHTILLAQQSSLAAIAATTTVMSPRSSSGSRTKSKTGCRTCKIRKIKCDELMPECRRCTSTGRKCDGYGIWGGVGRGGVTSSGTTDGYSDGRTAGVGGAGPYTDQHRHRPQPSSKNDHRAITSRTQLSLSPYSPPRTFSVYPANVLDADEKSHLEWFWCRTSKKLQGAFFSHAGNAVLFQASASELAVTHAMLALCAVHKGADTSIHLRHEESFALVQYNKAIKYLRPRLMAANDRMALRLSLISCITFVQLEFFRGHYQMARSHLEHGLRMLDGFRLHALAESSSGKQHSRSFVDQWILRSFRGLYLQSALFGQPPRRPWVVTEDPKHITEIATFSSTHQAREYMEHLLLRICRMNKAHSEQQYSTSPQSDGVCAAACLSKQDLQHHVQSWKSVHDETLAQFRSTMNGLELFAHRLLDVYHTMAAVMVDTLFEPDETRFDCHTHHFVSIVQQTLGVRNMALTSGVRQKFFGSEEGLSHSIADLGTMAPLFYLALKCRVRCLRCQAIQLIAETPRKEGIWDASLVAQIANKVMDLEEAEAEADIRSLDGPDDNLLIVPDLPYEQIQPLPITCVPAPSASRRVAGIEVLLPDGPWDGAILRCRYQDSPQCDTYLIEKLPIAP</sequence>
<keyword evidence="5" id="KW-0804">Transcription</keyword>
<proteinExistence type="predicted"/>
<keyword evidence="6" id="KW-0539">Nucleus</keyword>
<evidence type="ECO:0000256" key="3">
    <source>
        <dbReference type="ARBA" id="ARBA00023015"/>
    </source>
</evidence>
<evidence type="ECO:0000256" key="7">
    <source>
        <dbReference type="SAM" id="MobiDB-lite"/>
    </source>
</evidence>
<evidence type="ECO:0000256" key="5">
    <source>
        <dbReference type="ARBA" id="ARBA00023163"/>
    </source>
</evidence>
<keyword evidence="10" id="KW-1185">Reference proteome</keyword>
<dbReference type="GeneID" id="34605278"/>
<feature type="domain" description="Zn(2)-C6 fungal-type" evidence="8">
    <location>
        <begin position="38"/>
        <end position="66"/>
    </location>
</feature>
<dbReference type="RefSeq" id="XP_022507635.1">
    <property type="nucleotide sequence ID" value="XM_022660077.1"/>
</dbReference>
<reference evidence="9 10" key="1">
    <citation type="submission" date="2016-03" db="EMBL/GenBank/DDBJ databases">
        <title>Draft genome sequence of the Fonsecaea monophora CBS 269.37.</title>
        <authorList>
            <person name="Bombassaro A."/>
            <person name="Vinicius W.A."/>
            <person name="De Hoog S."/>
            <person name="Sun J."/>
            <person name="Souza E.M."/>
            <person name="Raittz R.T."/>
            <person name="Costa F."/>
            <person name="Leao A.C."/>
            <person name="Tadra-Sfeir M.Z."/>
            <person name="Baura V."/>
            <person name="Balsanelli E."/>
            <person name="Pedrosa F.O."/>
            <person name="Moreno L.F."/>
            <person name="Steffens M.B."/>
            <person name="Xi L."/>
            <person name="Bocca A.L."/>
            <person name="Felipe M.S."/>
            <person name="Teixeira M."/>
            <person name="Telles Filho F.Q."/>
            <person name="Azevedo C.M."/>
            <person name="Gomes R."/>
            <person name="Vicente V.A."/>
        </authorList>
    </citation>
    <scope>NUCLEOTIDE SEQUENCE [LARGE SCALE GENOMIC DNA]</scope>
    <source>
        <strain evidence="9 10">CBS 269.37</strain>
    </source>
</reference>
<dbReference type="Pfam" id="PF00172">
    <property type="entry name" value="Zn_clus"/>
    <property type="match status" value="1"/>
</dbReference>
<keyword evidence="4" id="KW-0238">DNA-binding</keyword>
<dbReference type="PROSITE" id="PS50048">
    <property type="entry name" value="ZN2_CY6_FUNGAL_2"/>
    <property type="match status" value="1"/>
</dbReference>
<dbReference type="SMART" id="SM00066">
    <property type="entry name" value="GAL4"/>
    <property type="match status" value="1"/>
</dbReference>
<dbReference type="AlphaFoldDB" id="A0A177EUI4"/>
<evidence type="ECO:0000256" key="6">
    <source>
        <dbReference type="ARBA" id="ARBA00023242"/>
    </source>
</evidence>
<keyword evidence="1" id="KW-0479">Metal-binding</keyword>
<dbReference type="InterPro" id="IPR036864">
    <property type="entry name" value="Zn2-C6_fun-type_DNA-bd_sf"/>
</dbReference>
<keyword evidence="2" id="KW-0862">Zinc</keyword>